<feature type="domain" description="Histidine kinase/HSP90-like ATPase" evidence="9">
    <location>
        <begin position="249"/>
        <end position="332"/>
    </location>
</feature>
<evidence type="ECO:0000256" key="2">
    <source>
        <dbReference type="ARBA" id="ARBA00012438"/>
    </source>
</evidence>
<dbReference type="InterPro" id="IPR036890">
    <property type="entry name" value="HATPase_C_sf"/>
</dbReference>
<keyword evidence="6 11" id="KW-0418">Kinase</keyword>
<dbReference type="RefSeq" id="WP_253760378.1">
    <property type="nucleotide sequence ID" value="NZ_JAMZDZ010000001.1"/>
</dbReference>
<evidence type="ECO:0000256" key="7">
    <source>
        <dbReference type="ARBA" id="ARBA00022840"/>
    </source>
</evidence>
<keyword evidence="3" id="KW-0597">Phosphoprotein</keyword>
<evidence type="ECO:0000256" key="5">
    <source>
        <dbReference type="ARBA" id="ARBA00022741"/>
    </source>
</evidence>
<evidence type="ECO:0000313" key="12">
    <source>
        <dbReference type="Proteomes" id="UP001595816"/>
    </source>
</evidence>
<dbReference type="SUPFAM" id="SSF55874">
    <property type="entry name" value="ATPase domain of HSP90 chaperone/DNA topoisomerase II/histidine kinase"/>
    <property type="match status" value="1"/>
</dbReference>
<proteinExistence type="predicted"/>
<gene>
    <name evidence="11" type="ORF">ACFOZ4_39010</name>
</gene>
<dbReference type="Proteomes" id="UP001595816">
    <property type="component" value="Unassembled WGS sequence"/>
</dbReference>
<name>A0ABV8M1N8_9ACTN</name>
<dbReference type="InterPro" id="IPR050482">
    <property type="entry name" value="Sensor_HK_TwoCompSys"/>
</dbReference>
<reference evidence="12" key="1">
    <citation type="journal article" date="2019" name="Int. J. Syst. Evol. Microbiol.">
        <title>The Global Catalogue of Microorganisms (GCM) 10K type strain sequencing project: providing services to taxonomists for standard genome sequencing and annotation.</title>
        <authorList>
            <consortium name="The Broad Institute Genomics Platform"/>
            <consortium name="The Broad Institute Genome Sequencing Center for Infectious Disease"/>
            <person name="Wu L."/>
            <person name="Ma J."/>
        </authorList>
    </citation>
    <scope>NUCLEOTIDE SEQUENCE [LARGE SCALE GENOMIC DNA]</scope>
    <source>
        <strain evidence="12">CGMCC 4.7289</strain>
    </source>
</reference>
<protein>
    <recommendedName>
        <fullName evidence="2">histidine kinase</fullName>
        <ecNumber evidence="2">2.7.13.3</ecNumber>
    </recommendedName>
</protein>
<evidence type="ECO:0000259" key="9">
    <source>
        <dbReference type="Pfam" id="PF02518"/>
    </source>
</evidence>
<dbReference type="EMBL" id="JBHSAY010000033">
    <property type="protein sequence ID" value="MFC4136633.1"/>
    <property type="molecule type" value="Genomic_DNA"/>
</dbReference>
<evidence type="ECO:0000259" key="10">
    <source>
        <dbReference type="Pfam" id="PF07730"/>
    </source>
</evidence>
<dbReference type="Gene3D" id="1.20.5.1930">
    <property type="match status" value="1"/>
</dbReference>
<keyword evidence="5" id="KW-0547">Nucleotide-binding</keyword>
<evidence type="ECO:0000256" key="6">
    <source>
        <dbReference type="ARBA" id="ARBA00022777"/>
    </source>
</evidence>
<sequence>MRRQWLTDVGLTLGVLLAQSAPFLFATHPAGEKWIYWPVLITSLPALTRRWQPGGSLAVAAVGIAAYAAVDAGPAQPIWYGPLVIFYTVAYQAGRVERVLCVVGTAVGALSVIGSVNTAVRELALWSAAYAIGTLGRTRKEMAAQAERTRIARDLHDILGHSLSVMIVQAEGGAAVARTDPGRAEAAFDAISASGREAMGQLRAAVGALREPLPQLADLDQLIRTTQRTGLSVRLTERGRPRALSSDVQVAAYRLVQEGLTNVVKHAEATSAEVVLDWTSGLRVSVTDDGRGAPSQGARPAGHGLIGLRERVGAVGGQVFVGPDEQGKGFSVAAVFSC</sequence>
<feature type="domain" description="Signal transduction histidine kinase subgroup 3 dimerisation and phosphoacceptor" evidence="10">
    <location>
        <begin position="147"/>
        <end position="212"/>
    </location>
</feature>
<evidence type="ECO:0000256" key="4">
    <source>
        <dbReference type="ARBA" id="ARBA00022679"/>
    </source>
</evidence>
<dbReference type="Pfam" id="PF07730">
    <property type="entry name" value="HisKA_3"/>
    <property type="match status" value="1"/>
</dbReference>
<keyword evidence="7" id="KW-0067">ATP-binding</keyword>
<organism evidence="11 12">
    <name type="scientific">Hamadaea flava</name>
    <dbReference type="NCBI Taxonomy" id="1742688"/>
    <lineage>
        <taxon>Bacteria</taxon>
        <taxon>Bacillati</taxon>
        <taxon>Actinomycetota</taxon>
        <taxon>Actinomycetes</taxon>
        <taxon>Micromonosporales</taxon>
        <taxon>Micromonosporaceae</taxon>
        <taxon>Hamadaea</taxon>
    </lineage>
</organism>
<keyword evidence="12" id="KW-1185">Reference proteome</keyword>
<dbReference type="InterPro" id="IPR011712">
    <property type="entry name" value="Sig_transdc_His_kin_sub3_dim/P"/>
</dbReference>
<dbReference type="InterPro" id="IPR003594">
    <property type="entry name" value="HATPase_dom"/>
</dbReference>
<dbReference type="PANTHER" id="PTHR24421">
    <property type="entry name" value="NITRATE/NITRITE SENSOR PROTEIN NARX-RELATED"/>
    <property type="match status" value="1"/>
</dbReference>
<evidence type="ECO:0000313" key="11">
    <source>
        <dbReference type="EMBL" id="MFC4136633.1"/>
    </source>
</evidence>
<dbReference type="GO" id="GO:0016301">
    <property type="term" value="F:kinase activity"/>
    <property type="evidence" value="ECO:0007669"/>
    <property type="project" value="UniProtKB-KW"/>
</dbReference>
<comment type="caution">
    <text evidence="11">The sequence shown here is derived from an EMBL/GenBank/DDBJ whole genome shotgun (WGS) entry which is preliminary data.</text>
</comment>
<dbReference type="Pfam" id="PF02518">
    <property type="entry name" value="HATPase_c"/>
    <property type="match status" value="1"/>
</dbReference>
<dbReference type="EC" id="2.7.13.3" evidence="2"/>
<evidence type="ECO:0000256" key="8">
    <source>
        <dbReference type="ARBA" id="ARBA00023012"/>
    </source>
</evidence>
<dbReference type="CDD" id="cd16917">
    <property type="entry name" value="HATPase_UhpB-NarQ-NarX-like"/>
    <property type="match status" value="1"/>
</dbReference>
<evidence type="ECO:0000256" key="1">
    <source>
        <dbReference type="ARBA" id="ARBA00000085"/>
    </source>
</evidence>
<keyword evidence="4" id="KW-0808">Transferase</keyword>
<dbReference type="PANTHER" id="PTHR24421:SF10">
    <property type="entry name" value="NITRATE_NITRITE SENSOR PROTEIN NARQ"/>
    <property type="match status" value="1"/>
</dbReference>
<keyword evidence="8" id="KW-0902">Two-component regulatory system</keyword>
<dbReference type="Gene3D" id="3.30.565.10">
    <property type="entry name" value="Histidine kinase-like ATPase, C-terminal domain"/>
    <property type="match status" value="1"/>
</dbReference>
<accession>A0ABV8M1N8</accession>
<evidence type="ECO:0000256" key="3">
    <source>
        <dbReference type="ARBA" id="ARBA00022553"/>
    </source>
</evidence>
<comment type="catalytic activity">
    <reaction evidence="1">
        <text>ATP + protein L-histidine = ADP + protein N-phospho-L-histidine.</text>
        <dbReference type="EC" id="2.7.13.3"/>
    </reaction>
</comment>